<gene>
    <name evidence="1" type="ORF">K3G42_030807</name>
</gene>
<accession>A0ACB8FKV6</accession>
<reference evidence="1" key="1">
    <citation type="submission" date="2021-08" db="EMBL/GenBank/DDBJ databases">
        <title>The first chromosome-level gecko genome reveals the dynamic sex chromosomes of Neotropical dwarf geckos (Sphaerodactylidae: Sphaerodactylus).</title>
        <authorList>
            <person name="Pinto B.J."/>
            <person name="Keating S.E."/>
            <person name="Gamble T."/>
        </authorList>
    </citation>
    <scope>NUCLEOTIDE SEQUENCE</scope>
    <source>
        <strain evidence="1">TG3544</strain>
    </source>
</reference>
<evidence type="ECO:0000313" key="1">
    <source>
        <dbReference type="EMBL" id="KAH8005694.1"/>
    </source>
</evidence>
<comment type="caution">
    <text evidence="1">The sequence shown here is derived from an EMBL/GenBank/DDBJ whole genome shotgun (WGS) entry which is preliminary data.</text>
</comment>
<protein>
    <submittedName>
        <fullName evidence="1">Uncharacterized protein</fullName>
    </submittedName>
</protein>
<dbReference type="Proteomes" id="UP000827872">
    <property type="component" value="Linkage Group LG04"/>
</dbReference>
<sequence length="140" mass="14887">MLLLCTYFLYCLTGPCQPLPLGGAAAPAPAPRQPRARPDALPAPPDPEHRQPPAGVLAVASGSGTKKFPQAIIVGVKKGGTRALLEFLRVHPDVRAVGAEPHFFDRCYDKGLLWYSIVDTSVSSKGCSGPVQAADITVRW</sequence>
<organism evidence="1 2">
    <name type="scientific">Sphaerodactylus townsendi</name>
    <dbReference type="NCBI Taxonomy" id="933632"/>
    <lineage>
        <taxon>Eukaryota</taxon>
        <taxon>Metazoa</taxon>
        <taxon>Chordata</taxon>
        <taxon>Craniata</taxon>
        <taxon>Vertebrata</taxon>
        <taxon>Euteleostomi</taxon>
        <taxon>Lepidosauria</taxon>
        <taxon>Squamata</taxon>
        <taxon>Bifurcata</taxon>
        <taxon>Gekkota</taxon>
        <taxon>Sphaerodactylidae</taxon>
        <taxon>Sphaerodactylus</taxon>
    </lineage>
</organism>
<evidence type="ECO:0000313" key="2">
    <source>
        <dbReference type="Proteomes" id="UP000827872"/>
    </source>
</evidence>
<name>A0ACB8FKV6_9SAUR</name>
<dbReference type="EMBL" id="CM037617">
    <property type="protein sequence ID" value="KAH8005694.1"/>
    <property type="molecule type" value="Genomic_DNA"/>
</dbReference>
<proteinExistence type="predicted"/>
<keyword evidence="2" id="KW-1185">Reference proteome</keyword>